<dbReference type="AlphaFoldDB" id="A0A9K3JVP5"/>
<feature type="region of interest" description="Disordered" evidence="2">
    <location>
        <begin position="407"/>
        <end position="426"/>
    </location>
</feature>
<dbReference type="EMBL" id="MNCJ02000316">
    <property type="protein sequence ID" value="KAF5822345.1"/>
    <property type="molecule type" value="Genomic_DNA"/>
</dbReference>
<gene>
    <name evidence="3" type="ORF">HanXRQr2_Chr01g0025381</name>
</gene>
<dbReference type="Gramene" id="mRNA:HanXRQr2_Chr01g0025381">
    <property type="protein sequence ID" value="mRNA:HanXRQr2_Chr01g0025381"/>
    <property type="gene ID" value="HanXRQr2_Chr01g0025381"/>
</dbReference>
<evidence type="ECO:0000256" key="1">
    <source>
        <dbReference type="SAM" id="Coils"/>
    </source>
</evidence>
<dbReference type="Proteomes" id="UP000215914">
    <property type="component" value="Unassembled WGS sequence"/>
</dbReference>
<protein>
    <submittedName>
        <fullName evidence="3">Uncharacterized protein</fullName>
    </submittedName>
</protein>
<name>A0A9K3JVP5_HELAN</name>
<keyword evidence="4" id="KW-1185">Reference proteome</keyword>
<feature type="region of interest" description="Disordered" evidence="2">
    <location>
        <begin position="502"/>
        <end position="534"/>
    </location>
</feature>
<evidence type="ECO:0000256" key="2">
    <source>
        <dbReference type="SAM" id="MobiDB-lite"/>
    </source>
</evidence>
<comment type="caution">
    <text evidence="3">The sequence shown here is derived from an EMBL/GenBank/DDBJ whole genome shotgun (WGS) entry which is preliminary data.</text>
</comment>
<keyword evidence="1" id="KW-0175">Coiled coil</keyword>
<proteinExistence type="predicted"/>
<sequence>MAEQQNQHVPERHFILKHNQIALLDENLRGIDDYREIIRFLRRSRIAHALTANVRIVKSYMEHFWATALVNNDTIEATVNGQQIVITEEVIRVALQLGELDHGEICYDATIRERAVRHFGYSGPLPSRQINKGMLREKWRFFFHVIMQCFAPRKSGMDGMGHKLLSAMIGLTFNQPYNFARMILRALQTQISYEAGNAKLMLLYPRFLMLIFKHLIPNIPIHEGLPQLVQTPMTRRIFTHCRNVKPSVHSNALPEIRPMLGAILQAEDYNLAADQTWIEITAGVNQLFGRIVGDDVEMEVEIEQAGPNLDESRDMLLEEIDAALETEAPTASSSKGKGKLVEDDVVMLNEKEYLRTVRQDLVAKLSEEDQAKLAAFRNKVESLGPTSEWALKLAIWNDKLTDLDALPVDSSDSDSDHDGRPDVVPVSQSKQIMNYKRRRIGEGSSSSPGLSEAESVSTIDVSAAVVTTVTGGLSVLGVPASLSLVIAAIPVPSSMELISEVGPRMPTPRLEGPRPTVPQPRPRSAAEPSRSEPMFPEYVQNKFDEVHRFLAEQTKNIKANQDLIKEQQKTIKELQKKGELYEKHLLRMAANIHGYAQQIAILIKRDIASTTRHRELCVANEQIRRIVTELVELFAAQGESGSNKELQVQAQCKLDELKKIYDDLDKDKDPNASQQREQPVTTGKTNGQRFH</sequence>
<accession>A0A9K3JVP5</accession>
<evidence type="ECO:0000313" key="3">
    <source>
        <dbReference type="EMBL" id="KAF5822345.1"/>
    </source>
</evidence>
<feature type="compositionally biased region" description="Polar residues" evidence="2">
    <location>
        <begin position="671"/>
        <end position="691"/>
    </location>
</feature>
<organism evidence="3 4">
    <name type="scientific">Helianthus annuus</name>
    <name type="common">Common sunflower</name>
    <dbReference type="NCBI Taxonomy" id="4232"/>
    <lineage>
        <taxon>Eukaryota</taxon>
        <taxon>Viridiplantae</taxon>
        <taxon>Streptophyta</taxon>
        <taxon>Embryophyta</taxon>
        <taxon>Tracheophyta</taxon>
        <taxon>Spermatophyta</taxon>
        <taxon>Magnoliopsida</taxon>
        <taxon>eudicotyledons</taxon>
        <taxon>Gunneridae</taxon>
        <taxon>Pentapetalae</taxon>
        <taxon>asterids</taxon>
        <taxon>campanulids</taxon>
        <taxon>Asterales</taxon>
        <taxon>Asteraceae</taxon>
        <taxon>Asteroideae</taxon>
        <taxon>Heliantheae alliance</taxon>
        <taxon>Heliantheae</taxon>
        <taxon>Helianthus</taxon>
    </lineage>
</organism>
<reference evidence="3" key="2">
    <citation type="submission" date="2020-06" db="EMBL/GenBank/DDBJ databases">
        <title>Helianthus annuus Genome sequencing and assembly Release 2.</title>
        <authorList>
            <person name="Gouzy J."/>
            <person name="Langlade N."/>
            <person name="Munos S."/>
        </authorList>
    </citation>
    <scope>NUCLEOTIDE SEQUENCE</scope>
    <source>
        <tissue evidence="3">Leaves</tissue>
    </source>
</reference>
<reference evidence="3" key="1">
    <citation type="journal article" date="2017" name="Nature">
        <title>The sunflower genome provides insights into oil metabolism, flowering and Asterid evolution.</title>
        <authorList>
            <person name="Badouin H."/>
            <person name="Gouzy J."/>
            <person name="Grassa C.J."/>
            <person name="Murat F."/>
            <person name="Staton S.E."/>
            <person name="Cottret L."/>
            <person name="Lelandais-Briere C."/>
            <person name="Owens G.L."/>
            <person name="Carrere S."/>
            <person name="Mayjonade B."/>
            <person name="Legrand L."/>
            <person name="Gill N."/>
            <person name="Kane N.C."/>
            <person name="Bowers J.E."/>
            <person name="Hubner S."/>
            <person name="Bellec A."/>
            <person name="Berard A."/>
            <person name="Berges H."/>
            <person name="Blanchet N."/>
            <person name="Boniface M.C."/>
            <person name="Brunel D."/>
            <person name="Catrice O."/>
            <person name="Chaidir N."/>
            <person name="Claudel C."/>
            <person name="Donnadieu C."/>
            <person name="Faraut T."/>
            <person name="Fievet G."/>
            <person name="Helmstetter N."/>
            <person name="King M."/>
            <person name="Knapp S.J."/>
            <person name="Lai Z."/>
            <person name="Le Paslier M.C."/>
            <person name="Lippi Y."/>
            <person name="Lorenzon L."/>
            <person name="Mandel J.R."/>
            <person name="Marage G."/>
            <person name="Marchand G."/>
            <person name="Marquand E."/>
            <person name="Bret-Mestries E."/>
            <person name="Morien E."/>
            <person name="Nambeesan S."/>
            <person name="Nguyen T."/>
            <person name="Pegot-Espagnet P."/>
            <person name="Pouilly N."/>
            <person name="Raftis F."/>
            <person name="Sallet E."/>
            <person name="Schiex T."/>
            <person name="Thomas J."/>
            <person name="Vandecasteele C."/>
            <person name="Vares D."/>
            <person name="Vear F."/>
            <person name="Vautrin S."/>
            <person name="Crespi M."/>
            <person name="Mangin B."/>
            <person name="Burke J.M."/>
            <person name="Salse J."/>
            <person name="Munos S."/>
            <person name="Vincourt P."/>
            <person name="Rieseberg L.H."/>
            <person name="Langlade N.B."/>
        </authorList>
    </citation>
    <scope>NUCLEOTIDE SEQUENCE</scope>
    <source>
        <tissue evidence="3">Leaves</tissue>
    </source>
</reference>
<evidence type="ECO:0000313" key="4">
    <source>
        <dbReference type="Proteomes" id="UP000215914"/>
    </source>
</evidence>
<feature type="coiled-coil region" evidence="1">
    <location>
        <begin position="550"/>
        <end position="584"/>
    </location>
</feature>
<feature type="region of interest" description="Disordered" evidence="2">
    <location>
        <begin position="663"/>
        <end position="691"/>
    </location>
</feature>